<dbReference type="InterPro" id="IPR048913">
    <property type="entry name" value="BetaGal_gal-bd"/>
</dbReference>
<dbReference type="GO" id="GO:0005975">
    <property type="term" value="P:carbohydrate metabolic process"/>
    <property type="evidence" value="ECO:0007669"/>
    <property type="project" value="InterPro"/>
</dbReference>
<evidence type="ECO:0000259" key="3">
    <source>
        <dbReference type="Pfam" id="PF21467"/>
    </source>
</evidence>
<feature type="non-terminal residue" evidence="4">
    <location>
        <position position="125"/>
    </location>
</feature>
<dbReference type="SUPFAM" id="SSF49785">
    <property type="entry name" value="Galactose-binding domain-like"/>
    <property type="match status" value="1"/>
</dbReference>
<keyword evidence="2" id="KW-0326">Glycosidase</keyword>
<reference evidence="4" key="1">
    <citation type="submission" date="2023-06" db="EMBL/GenBank/DDBJ databases">
        <authorList>
            <person name="Delattre M."/>
        </authorList>
    </citation>
    <scope>NUCLEOTIDE SEQUENCE</scope>
    <source>
        <strain evidence="4">AF72</strain>
    </source>
</reference>
<evidence type="ECO:0000313" key="4">
    <source>
        <dbReference type="EMBL" id="CAJ0561134.1"/>
    </source>
</evidence>
<dbReference type="PANTHER" id="PTHR23421">
    <property type="entry name" value="BETA-GALACTOSIDASE RELATED"/>
    <property type="match status" value="1"/>
</dbReference>
<evidence type="ECO:0000256" key="2">
    <source>
        <dbReference type="ARBA" id="ARBA00023295"/>
    </source>
</evidence>
<protein>
    <recommendedName>
        <fullName evidence="3">Beta-galactosidase galactose-binding domain-containing protein</fullName>
    </recommendedName>
</protein>
<dbReference type="AlphaFoldDB" id="A0AA36C6M5"/>
<name>A0AA36C6M5_9BILA</name>
<proteinExistence type="predicted"/>
<evidence type="ECO:0000256" key="1">
    <source>
        <dbReference type="ARBA" id="ARBA00022801"/>
    </source>
</evidence>
<dbReference type="EMBL" id="CATQJA010000530">
    <property type="protein sequence ID" value="CAJ0561134.1"/>
    <property type="molecule type" value="Genomic_DNA"/>
</dbReference>
<accession>A0AA36C6M5</accession>
<comment type="caution">
    <text evidence="4">The sequence shown here is derived from an EMBL/GenBank/DDBJ whole genome shotgun (WGS) entry which is preliminary data.</text>
</comment>
<dbReference type="InterPro" id="IPR008979">
    <property type="entry name" value="Galactose-bd-like_sf"/>
</dbReference>
<dbReference type="GO" id="GO:0004553">
    <property type="term" value="F:hydrolase activity, hydrolyzing O-glycosyl compounds"/>
    <property type="evidence" value="ECO:0007669"/>
    <property type="project" value="InterPro"/>
</dbReference>
<evidence type="ECO:0000313" key="5">
    <source>
        <dbReference type="Proteomes" id="UP001177023"/>
    </source>
</evidence>
<keyword evidence="5" id="KW-1185">Reference proteome</keyword>
<organism evidence="4 5">
    <name type="scientific">Mesorhabditis spiculigera</name>
    <dbReference type="NCBI Taxonomy" id="96644"/>
    <lineage>
        <taxon>Eukaryota</taxon>
        <taxon>Metazoa</taxon>
        <taxon>Ecdysozoa</taxon>
        <taxon>Nematoda</taxon>
        <taxon>Chromadorea</taxon>
        <taxon>Rhabditida</taxon>
        <taxon>Rhabditina</taxon>
        <taxon>Rhabditomorpha</taxon>
        <taxon>Rhabditoidea</taxon>
        <taxon>Rhabditidae</taxon>
        <taxon>Mesorhabditinae</taxon>
        <taxon>Mesorhabditis</taxon>
    </lineage>
</organism>
<keyword evidence="1" id="KW-0378">Hydrolase</keyword>
<dbReference type="InterPro" id="IPR001944">
    <property type="entry name" value="Glycoside_Hdrlase_35"/>
</dbReference>
<dbReference type="Pfam" id="PF21467">
    <property type="entry name" value="BetaGal_gal-bd"/>
    <property type="match status" value="1"/>
</dbReference>
<gene>
    <name evidence="4" type="ORF">MSPICULIGERA_LOCUS1742</name>
</gene>
<dbReference type="Proteomes" id="UP001177023">
    <property type="component" value="Unassembled WGS sequence"/>
</dbReference>
<sequence length="125" mass="14356">MKKLRANGQNNKILEGVYTGVFSVNDVDVGDTFIDFSGWGKGFILINGHHLGRYWNVGPQRTLYVPSPFLRKGANRIFIVELLSDYYDCKAPHKCQISSVDHPIWKYKNVVELNDKFTPKKSTRH</sequence>
<feature type="domain" description="Beta-galactosidase galactose-binding" evidence="3">
    <location>
        <begin position="18"/>
        <end position="75"/>
    </location>
</feature>
<dbReference type="Gene3D" id="2.60.120.260">
    <property type="entry name" value="Galactose-binding domain-like"/>
    <property type="match status" value="1"/>
</dbReference>